<dbReference type="InterPro" id="IPR020930">
    <property type="entry name" value="Ribosomal_uL5_bac-type"/>
</dbReference>
<keyword evidence="1 5" id="KW-0699">rRNA-binding</keyword>
<comment type="similarity">
    <text evidence="5">Belongs to the bacterial ribosomal protein bL25 family. CTC subfamily.</text>
</comment>
<keyword evidence="2 5" id="KW-0694">RNA-binding</keyword>
<keyword evidence="11" id="KW-1185">Reference proteome</keyword>
<dbReference type="InterPro" id="IPR020056">
    <property type="entry name" value="Rbsml_bL25/Gln-tRNA_synth_N"/>
</dbReference>
<accession>A0A239ZM25</accession>
<dbReference type="EMBL" id="UAWC01000027">
    <property type="protein sequence ID" value="SQB36687.1"/>
    <property type="molecule type" value="Genomic_DNA"/>
</dbReference>
<evidence type="ECO:0000259" key="8">
    <source>
        <dbReference type="Pfam" id="PF14693"/>
    </source>
</evidence>
<keyword evidence="4 5" id="KW-0687">Ribonucleoprotein</keyword>
<dbReference type="GO" id="GO:0006412">
    <property type="term" value="P:translation"/>
    <property type="evidence" value="ECO:0007669"/>
    <property type="project" value="UniProtKB-UniRule"/>
</dbReference>
<keyword evidence="3 5" id="KW-0689">Ribosomal protein</keyword>
<feature type="region of interest" description="Disordered" evidence="6">
    <location>
        <begin position="177"/>
        <end position="197"/>
    </location>
</feature>
<reference evidence="10 12" key="2">
    <citation type="submission" date="2018-06" db="EMBL/GenBank/DDBJ databases">
        <authorList>
            <consortium name="Pathogen Informatics"/>
            <person name="Doyle S."/>
        </authorList>
    </citation>
    <scope>NUCLEOTIDE SEQUENCE [LARGE SCALE GENOMIC DNA]</scope>
    <source>
        <strain evidence="10 12">NCTC13028</strain>
    </source>
</reference>
<feature type="domain" description="Large ribosomal subunit protein bL25 L25" evidence="7">
    <location>
        <begin position="7"/>
        <end position="86"/>
    </location>
</feature>
<evidence type="ECO:0000256" key="2">
    <source>
        <dbReference type="ARBA" id="ARBA00022884"/>
    </source>
</evidence>
<evidence type="ECO:0000256" key="6">
    <source>
        <dbReference type="SAM" id="MobiDB-lite"/>
    </source>
</evidence>
<sequence>MAEILIATERNEKGKAARKKGFIPGIIYGKDIEGKSVNFEKGKLIAFLKEKGEKSKINFKLNGENKQGIIKEVGRDAVTSNIIHIDIQEVTASEEVKWTIPIIFEGREKLKSKDLYIQVYLQEVDVEGKASEIPNNITIDVEKLELGEEIKVKDLNIDSNIKIFNELEDTIARISSSQDTNIGSEEETDAGEVEIVE</sequence>
<dbReference type="Gene3D" id="2.170.120.20">
    <property type="entry name" value="Ribosomal protein L25, beta domain"/>
    <property type="match status" value="1"/>
</dbReference>
<dbReference type="EMBL" id="FNGL01000001">
    <property type="protein sequence ID" value="SDK83374.1"/>
    <property type="molecule type" value="Genomic_DNA"/>
</dbReference>
<dbReference type="SUPFAM" id="SSF50715">
    <property type="entry name" value="Ribosomal protein L25-like"/>
    <property type="match status" value="1"/>
</dbReference>
<dbReference type="GeneID" id="70576668"/>
<dbReference type="CDD" id="cd00495">
    <property type="entry name" value="Ribosomal_L25_TL5_CTC"/>
    <property type="match status" value="1"/>
</dbReference>
<evidence type="ECO:0000256" key="5">
    <source>
        <dbReference type="HAMAP-Rule" id="MF_01334"/>
    </source>
</evidence>
<dbReference type="Proteomes" id="UP000250223">
    <property type="component" value="Unassembled WGS sequence"/>
</dbReference>
<dbReference type="OrthoDB" id="9790002at2"/>
<protein>
    <recommendedName>
        <fullName evidence="5">Large ribosomal subunit protein bL25</fullName>
    </recommendedName>
    <alternativeName>
        <fullName evidence="5">General stress protein CTC</fullName>
    </alternativeName>
</protein>
<dbReference type="PANTHER" id="PTHR33284">
    <property type="entry name" value="RIBOSOMAL PROTEIN L25/GLN-TRNA SYNTHETASE, ANTI-CODON-BINDING DOMAIN-CONTAINING PROTEIN"/>
    <property type="match status" value="1"/>
</dbReference>
<evidence type="ECO:0000256" key="3">
    <source>
        <dbReference type="ARBA" id="ARBA00022980"/>
    </source>
</evidence>
<proteinExistence type="inferred from homology"/>
<comment type="function">
    <text evidence="5">This is one of the proteins that binds to the 5S RNA in the ribosome where it forms part of the central protuberance.</text>
</comment>
<dbReference type="Pfam" id="PF01386">
    <property type="entry name" value="Ribosomal_L25p"/>
    <property type="match status" value="1"/>
</dbReference>
<dbReference type="PANTHER" id="PTHR33284:SF1">
    <property type="entry name" value="RIBOSOMAL PROTEIN L25_GLN-TRNA SYNTHETASE, ANTI-CODON-BINDING DOMAIN-CONTAINING PROTEIN"/>
    <property type="match status" value="1"/>
</dbReference>
<dbReference type="Gene3D" id="2.40.240.10">
    <property type="entry name" value="Ribosomal Protein L25, Chain P"/>
    <property type="match status" value="1"/>
</dbReference>
<evidence type="ECO:0000313" key="11">
    <source>
        <dbReference type="Proteomes" id="UP000198811"/>
    </source>
</evidence>
<dbReference type="GO" id="GO:0022625">
    <property type="term" value="C:cytosolic large ribosomal subunit"/>
    <property type="evidence" value="ECO:0007669"/>
    <property type="project" value="TreeGrafter"/>
</dbReference>
<dbReference type="RefSeq" id="WP_089863024.1">
    <property type="nucleotide sequence ID" value="NZ_CP173238.1"/>
</dbReference>
<gene>
    <name evidence="5 10" type="primary">ctc</name>
    <name evidence="5" type="synonym">rplY</name>
    <name evidence="10" type="ORF">NCTC13028_02527</name>
    <name evidence="9" type="ORF">SAMN05216497_101160</name>
</gene>
<dbReference type="GO" id="GO:0008097">
    <property type="term" value="F:5S rRNA binding"/>
    <property type="evidence" value="ECO:0007669"/>
    <property type="project" value="InterPro"/>
</dbReference>
<dbReference type="NCBIfam" id="TIGR00731">
    <property type="entry name" value="bL25_bact_ctc"/>
    <property type="match status" value="1"/>
</dbReference>
<dbReference type="InterPro" id="IPR001021">
    <property type="entry name" value="Ribosomal_bL25_long"/>
</dbReference>
<dbReference type="GO" id="GO:0003735">
    <property type="term" value="F:structural constituent of ribosome"/>
    <property type="evidence" value="ECO:0007669"/>
    <property type="project" value="InterPro"/>
</dbReference>
<evidence type="ECO:0000259" key="7">
    <source>
        <dbReference type="Pfam" id="PF01386"/>
    </source>
</evidence>
<dbReference type="STRING" id="1494.SAMN05216497_101160"/>
<dbReference type="HAMAP" id="MF_01334">
    <property type="entry name" value="Ribosomal_bL25_CTC"/>
    <property type="match status" value="1"/>
</dbReference>
<dbReference type="AlphaFoldDB" id="A0A239ZM25"/>
<organism evidence="10 12">
    <name type="scientific">Clostridium cochlearium</name>
    <dbReference type="NCBI Taxonomy" id="1494"/>
    <lineage>
        <taxon>Bacteria</taxon>
        <taxon>Bacillati</taxon>
        <taxon>Bacillota</taxon>
        <taxon>Clostridia</taxon>
        <taxon>Eubacteriales</taxon>
        <taxon>Clostridiaceae</taxon>
        <taxon>Clostridium</taxon>
    </lineage>
</organism>
<evidence type="ECO:0000313" key="10">
    <source>
        <dbReference type="EMBL" id="SQB36687.1"/>
    </source>
</evidence>
<evidence type="ECO:0000256" key="1">
    <source>
        <dbReference type="ARBA" id="ARBA00022730"/>
    </source>
</evidence>
<dbReference type="Proteomes" id="UP000198811">
    <property type="component" value="Unassembled WGS sequence"/>
</dbReference>
<dbReference type="InterPro" id="IPR037121">
    <property type="entry name" value="Ribosomal_bL25_C"/>
</dbReference>
<reference evidence="9 11" key="1">
    <citation type="submission" date="2016-10" db="EMBL/GenBank/DDBJ databases">
        <authorList>
            <person name="Varghese N."/>
            <person name="Submissions S."/>
        </authorList>
    </citation>
    <scope>NUCLEOTIDE SEQUENCE [LARGE SCALE GENOMIC DNA]</scope>
    <source>
        <strain evidence="9 11">NLAE-zl-C224</strain>
    </source>
</reference>
<feature type="domain" description="Large ribosomal subunit protein bL25 beta" evidence="8">
    <location>
        <begin position="95"/>
        <end position="176"/>
    </location>
</feature>
<feature type="compositionally biased region" description="Acidic residues" evidence="6">
    <location>
        <begin position="184"/>
        <end position="197"/>
    </location>
</feature>
<dbReference type="InterPro" id="IPR011035">
    <property type="entry name" value="Ribosomal_bL25/Gln-tRNA_synth"/>
</dbReference>
<name>A0A239ZM25_CLOCO</name>
<dbReference type="InterPro" id="IPR020057">
    <property type="entry name" value="Ribosomal_bL25_b-dom"/>
</dbReference>
<comment type="subunit">
    <text evidence="5">Part of the 50S ribosomal subunit; part of the 5S rRNA/L5/L18/L25 subcomplex. Contacts the 5S rRNA. Binds to the 5S rRNA independently of L5 and L18.</text>
</comment>
<evidence type="ECO:0000313" key="12">
    <source>
        <dbReference type="Proteomes" id="UP000250223"/>
    </source>
</evidence>
<dbReference type="InterPro" id="IPR029751">
    <property type="entry name" value="Ribosomal_L25_dom"/>
</dbReference>
<dbReference type="Pfam" id="PF14693">
    <property type="entry name" value="Ribosomal_TL5_C"/>
    <property type="match status" value="1"/>
</dbReference>
<evidence type="ECO:0000256" key="4">
    <source>
        <dbReference type="ARBA" id="ARBA00023274"/>
    </source>
</evidence>
<evidence type="ECO:0000313" key="9">
    <source>
        <dbReference type="EMBL" id="SDK83374.1"/>
    </source>
</evidence>